<gene>
    <name evidence="7" type="primary">kinE_13</name>
    <name evidence="7" type="ORF">NNJEOMEG_02150</name>
</gene>
<comment type="caution">
    <text evidence="7">The sequence shown here is derived from an EMBL/GenBank/DDBJ whole genome shotgun (WGS) entry which is preliminary data.</text>
</comment>
<feature type="domain" description="Histidine kinase" evidence="6">
    <location>
        <begin position="527"/>
        <end position="768"/>
    </location>
</feature>
<dbReference type="Proteomes" id="UP000494245">
    <property type="component" value="Unassembled WGS sequence"/>
</dbReference>
<dbReference type="CDD" id="cd00082">
    <property type="entry name" value="HisKA"/>
    <property type="match status" value="1"/>
</dbReference>
<keyword evidence="4" id="KW-1133">Transmembrane helix</keyword>
<accession>A0A6V8LVH8</accession>
<dbReference type="SUPFAM" id="SSF53850">
    <property type="entry name" value="Periplasmic binding protein-like II"/>
    <property type="match status" value="1"/>
</dbReference>
<reference evidence="7 8" key="1">
    <citation type="submission" date="2020-04" db="EMBL/GenBank/DDBJ databases">
        <authorList>
            <consortium name="Desulfovibrio sp. FSS-1 genome sequencing consortium"/>
            <person name="Shimoshige H."/>
            <person name="Kobayashi H."/>
            <person name="Maekawa T."/>
        </authorList>
    </citation>
    <scope>NUCLEOTIDE SEQUENCE [LARGE SCALE GENOMIC DNA]</scope>
    <source>
        <strain evidence="7 8">SIID29052-01</strain>
    </source>
</reference>
<dbReference type="Pfam" id="PF02518">
    <property type="entry name" value="HATPase_c"/>
    <property type="match status" value="1"/>
</dbReference>
<dbReference type="Gene3D" id="3.40.190.10">
    <property type="entry name" value="Periplasmic binding protein-like II"/>
    <property type="match status" value="2"/>
</dbReference>
<proteinExistence type="predicted"/>
<dbReference type="PROSITE" id="PS50109">
    <property type="entry name" value="HIS_KIN"/>
    <property type="match status" value="1"/>
</dbReference>
<evidence type="ECO:0000256" key="4">
    <source>
        <dbReference type="SAM" id="Phobius"/>
    </source>
</evidence>
<dbReference type="SUPFAM" id="SSF55874">
    <property type="entry name" value="ATPase domain of HSP90 chaperone/DNA topoisomerase II/histidine kinase"/>
    <property type="match status" value="1"/>
</dbReference>
<dbReference type="InterPro" id="IPR003594">
    <property type="entry name" value="HATPase_dom"/>
</dbReference>
<evidence type="ECO:0000256" key="1">
    <source>
        <dbReference type="ARBA" id="ARBA00000085"/>
    </source>
</evidence>
<sequence>MQEHPGPPPLFSRPPKPLCPPRKALALQVLALVCALLLASVAAAGPTPSSHGLETVRLQLKWRHQFQFAGYYAAIEKGFFRDEGLAVELVEGNPGVTPSQVILDGQADFAVDAPSIVIQRQLGAPLVALAAIFQHSPTVLLTRRDSGILTPQDLRGKRVMFTQLTDPECLAMLSNEHVTLDSLTIMPHNWSIDDLIMGKVDAQTAYLTNEPYQMLLRGVEPGVINPRSYGIDFYGDCLVATEAKVREDPRLVEAFLRGVQRGWRYAMENREEIARLILAKYTPRKSLDALLYEARVMDELIKPEFVAIGHMNPERWRHIADVYVRLGMMPRNYSLEGFFFSDIIEEAARREQRIFRNVLSVLAGAVLLAAGFGIAQWRFGKRLARQVRERTEALAASEETFRSIVESSPVGMLFFRKGDDGLYRLTGGNPAADRLTARPHREYLGRALAETFPDLEATDATAVETSQRSVETRSDEGLFRGLYDVHLFHTGPEALALIFQEVSERRRMMEMLIQTEKMMSLGGLAAGMAHEINNPLGGIIQSAQVVLSRLTRDSEVNRQAAMAAGCEMEAVRSFLTARDILFMVQAMRDSALRAAQIVGSMLEFSRAGDVSLSPLSLPAVLDKAVELCSTDFDHQNKYDFKGVRILREYEAHLPPALGNRTQIQQVFMNLMANAAHAMAGQGDPEIVLRARRDGDMARVEIEDNGPGMTEDVRRKVFEPFFTTKGVGEGTGLGLSLSYFIITNNHNGTIEVESDPGRGSRFIIRLPLA</sequence>
<evidence type="ECO:0000313" key="8">
    <source>
        <dbReference type="Proteomes" id="UP000494245"/>
    </source>
</evidence>
<dbReference type="EC" id="2.7.13.3" evidence="2"/>
<keyword evidence="7" id="KW-0808">Transferase</keyword>
<dbReference type="InterPro" id="IPR004358">
    <property type="entry name" value="Sig_transdc_His_kin-like_C"/>
</dbReference>
<dbReference type="Gene3D" id="3.30.565.10">
    <property type="entry name" value="Histidine kinase-like ATPase, C-terminal domain"/>
    <property type="match status" value="1"/>
</dbReference>
<dbReference type="InterPro" id="IPR015168">
    <property type="entry name" value="SsuA/THI5"/>
</dbReference>
<evidence type="ECO:0000256" key="2">
    <source>
        <dbReference type="ARBA" id="ARBA00012438"/>
    </source>
</evidence>
<dbReference type="SMART" id="SM00387">
    <property type="entry name" value="HATPase_c"/>
    <property type="match status" value="1"/>
</dbReference>
<dbReference type="SUPFAM" id="SSF55785">
    <property type="entry name" value="PYP-like sensor domain (PAS domain)"/>
    <property type="match status" value="1"/>
</dbReference>
<name>A0A6V8LVH8_9BACT</name>
<evidence type="ECO:0000259" key="6">
    <source>
        <dbReference type="PROSITE" id="PS50109"/>
    </source>
</evidence>
<dbReference type="SMART" id="SM00388">
    <property type="entry name" value="HisKA"/>
    <property type="match status" value="1"/>
</dbReference>
<dbReference type="InterPro" id="IPR036890">
    <property type="entry name" value="HATPase_C_sf"/>
</dbReference>
<dbReference type="InterPro" id="IPR035965">
    <property type="entry name" value="PAS-like_dom_sf"/>
</dbReference>
<feature type="chain" id="PRO_5028855028" description="histidine kinase" evidence="5">
    <location>
        <begin position="45"/>
        <end position="768"/>
    </location>
</feature>
<keyword evidence="5" id="KW-0732">Signal</keyword>
<protein>
    <recommendedName>
        <fullName evidence="2">histidine kinase</fullName>
        <ecNumber evidence="2">2.7.13.3</ecNumber>
    </recommendedName>
</protein>
<dbReference type="EMBL" id="BLTE01000009">
    <property type="protein sequence ID" value="GFK94308.1"/>
    <property type="molecule type" value="Genomic_DNA"/>
</dbReference>
<dbReference type="AlphaFoldDB" id="A0A6V8LVH8"/>
<feature type="transmembrane region" description="Helical" evidence="4">
    <location>
        <begin position="358"/>
        <end position="380"/>
    </location>
</feature>
<dbReference type="PANTHER" id="PTHR43065">
    <property type="entry name" value="SENSOR HISTIDINE KINASE"/>
    <property type="match status" value="1"/>
</dbReference>
<keyword evidence="7" id="KW-0418">Kinase</keyword>
<evidence type="ECO:0000313" key="7">
    <source>
        <dbReference type="EMBL" id="GFK94308.1"/>
    </source>
</evidence>
<dbReference type="PANTHER" id="PTHR43065:SF42">
    <property type="entry name" value="TWO-COMPONENT SENSOR PPRA"/>
    <property type="match status" value="1"/>
</dbReference>
<keyword evidence="4" id="KW-0472">Membrane</keyword>
<reference evidence="7 8" key="2">
    <citation type="submission" date="2020-05" db="EMBL/GenBank/DDBJ databases">
        <title>Draft genome sequence of Desulfovibrio sp. strainFSS-1.</title>
        <authorList>
            <person name="Shimoshige H."/>
            <person name="Kobayashi H."/>
            <person name="Maekawa T."/>
        </authorList>
    </citation>
    <scope>NUCLEOTIDE SEQUENCE [LARGE SCALE GENOMIC DNA]</scope>
    <source>
        <strain evidence="7 8">SIID29052-01</strain>
    </source>
</reference>
<dbReference type="InterPro" id="IPR005467">
    <property type="entry name" value="His_kinase_dom"/>
</dbReference>
<comment type="catalytic activity">
    <reaction evidence="1">
        <text>ATP + protein L-histidine = ADP + protein N-phospho-L-histidine.</text>
        <dbReference type="EC" id="2.7.13.3"/>
    </reaction>
</comment>
<keyword evidence="3" id="KW-0597">Phosphoprotein</keyword>
<dbReference type="SUPFAM" id="SSF47384">
    <property type="entry name" value="Homodimeric domain of signal transducing histidine kinase"/>
    <property type="match status" value="1"/>
</dbReference>
<evidence type="ECO:0000256" key="3">
    <source>
        <dbReference type="ARBA" id="ARBA00022553"/>
    </source>
</evidence>
<organism evidence="7 8">
    <name type="scientific">Fundidesulfovibrio magnetotacticus</name>
    <dbReference type="NCBI Taxonomy" id="2730080"/>
    <lineage>
        <taxon>Bacteria</taxon>
        <taxon>Pseudomonadati</taxon>
        <taxon>Thermodesulfobacteriota</taxon>
        <taxon>Desulfovibrionia</taxon>
        <taxon>Desulfovibrionales</taxon>
        <taxon>Desulfovibrionaceae</taxon>
        <taxon>Fundidesulfovibrio</taxon>
    </lineage>
</organism>
<dbReference type="InterPro" id="IPR003661">
    <property type="entry name" value="HisK_dim/P_dom"/>
</dbReference>
<dbReference type="InterPro" id="IPR036097">
    <property type="entry name" value="HisK_dim/P_sf"/>
</dbReference>
<dbReference type="GO" id="GO:0000155">
    <property type="term" value="F:phosphorelay sensor kinase activity"/>
    <property type="evidence" value="ECO:0007669"/>
    <property type="project" value="InterPro"/>
</dbReference>
<dbReference type="Pfam" id="PF09084">
    <property type="entry name" value="NMT1"/>
    <property type="match status" value="1"/>
</dbReference>
<evidence type="ECO:0000256" key="5">
    <source>
        <dbReference type="SAM" id="SignalP"/>
    </source>
</evidence>
<feature type="signal peptide" evidence="5">
    <location>
        <begin position="1"/>
        <end position="44"/>
    </location>
</feature>
<dbReference type="Pfam" id="PF00512">
    <property type="entry name" value="HisKA"/>
    <property type="match status" value="1"/>
</dbReference>
<dbReference type="Gene3D" id="1.10.287.130">
    <property type="match status" value="1"/>
</dbReference>
<keyword evidence="4" id="KW-0812">Transmembrane</keyword>
<keyword evidence="8" id="KW-1185">Reference proteome</keyword>
<dbReference type="Gene3D" id="3.30.450.20">
    <property type="entry name" value="PAS domain"/>
    <property type="match status" value="1"/>
</dbReference>
<dbReference type="PRINTS" id="PR00344">
    <property type="entry name" value="BCTRLSENSOR"/>
</dbReference>